<name>A0A848N7Z3_9FLAO</name>
<protein>
    <submittedName>
        <fullName evidence="1">Uncharacterized protein</fullName>
    </submittedName>
</protein>
<proteinExistence type="predicted"/>
<evidence type="ECO:0000313" key="1">
    <source>
        <dbReference type="EMBL" id="NMR34730.1"/>
    </source>
</evidence>
<dbReference type="AlphaFoldDB" id="A0A848N7Z3"/>
<dbReference type="RefSeq" id="WP_169321497.1">
    <property type="nucleotide sequence ID" value="NZ_JABCJF010000005.1"/>
</dbReference>
<gene>
    <name evidence="1" type="ORF">HIO71_10985</name>
</gene>
<comment type="caution">
    <text evidence="1">The sequence shown here is derived from an EMBL/GenBank/DDBJ whole genome shotgun (WGS) entry which is preliminary data.</text>
</comment>
<organism evidence="1 2">
    <name type="scientific">Chryseobacterium aquaticum</name>
    <dbReference type="NCBI Taxonomy" id="452084"/>
    <lineage>
        <taxon>Bacteria</taxon>
        <taxon>Pseudomonadati</taxon>
        <taxon>Bacteroidota</taxon>
        <taxon>Flavobacteriia</taxon>
        <taxon>Flavobacteriales</taxon>
        <taxon>Weeksellaceae</taxon>
        <taxon>Chryseobacterium group</taxon>
        <taxon>Chryseobacterium</taxon>
    </lineage>
</organism>
<sequence length="220" mass="25591">MKDKLKLLDSSIPLQERYDAFLLWQSSINHVVIEFMAQELGLNVSEVAVFNELGELEEDEFDIIDKTKFDIGLLFIVVRAPEKVRRIMYDRSEEILKSSQPLTFLKEIVDEHSDYTEIEELVKQISGDCWKSIASYLRQRNIISGTITKNIRRMLMQVGNNINDAKKISEGQLGWIIRAIQHDHADSIGIFTNDTVKADFNDDYIIVTRIHEHIERYETD</sequence>
<dbReference type="EMBL" id="JABCJF010000005">
    <property type="protein sequence ID" value="NMR34730.1"/>
    <property type="molecule type" value="Genomic_DNA"/>
</dbReference>
<accession>A0A848N7Z3</accession>
<evidence type="ECO:0000313" key="2">
    <source>
        <dbReference type="Proteomes" id="UP000548067"/>
    </source>
</evidence>
<dbReference type="Proteomes" id="UP000548067">
    <property type="component" value="Unassembled WGS sequence"/>
</dbReference>
<reference evidence="1 2" key="1">
    <citation type="submission" date="2020-04" db="EMBL/GenBank/DDBJ databases">
        <title>Genome analysis and antimicrobial resistance characteristics of Chryseobacterium aquaticum isolated from farmed salmonids.</title>
        <authorList>
            <person name="Saticioglu I.B."/>
            <person name="Duman M."/>
            <person name="Altun S."/>
        </authorList>
    </citation>
    <scope>NUCLEOTIDE SEQUENCE [LARGE SCALE GENOMIC DNA]</scope>
    <source>
        <strain evidence="1 2">C-174</strain>
    </source>
</reference>